<accession>A0AA37HBA2</accession>
<keyword evidence="3" id="KW-1185">Reference proteome</keyword>
<evidence type="ECO:0000313" key="2">
    <source>
        <dbReference type="EMBL" id="GJD62627.1"/>
    </source>
</evidence>
<reference evidence="2" key="1">
    <citation type="journal article" date="2016" name="Front. Microbiol.">
        <title>Genome Sequence of the Piezophilic, Mesophilic Sulfate-Reducing Bacterium Desulfovibrio indicus J2T.</title>
        <authorList>
            <person name="Cao J."/>
            <person name="Maignien L."/>
            <person name="Shao Z."/>
            <person name="Alain K."/>
            <person name="Jebbar M."/>
        </authorList>
    </citation>
    <scope>NUCLEOTIDE SEQUENCE</scope>
    <source>
        <strain evidence="2">JCM 32048</strain>
    </source>
</reference>
<reference evidence="2" key="2">
    <citation type="submission" date="2021-08" db="EMBL/GenBank/DDBJ databases">
        <authorList>
            <person name="Tani A."/>
            <person name="Ola A."/>
            <person name="Ogura Y."/>
            <person name="Katsura K."/>
            <person name="Hayashi T."/>
        </authorList>
    </citation>
    <scope>NUCLEOTIDE SEQUENCE</scope>
    <source>
        <strain evidence="2">JCM 32048</strain>
    </source>
</reference>
<dbReference type="AlphaFoldDB" id="A0AA37HBA2"/>
<organism evidence="2 3">
    <name type="scientific">Methylobacterium frigidaeris</name>
    <dbReference type="NCBI Taxonomy" id="2038277"/>
    <lineage>
        <taxon>Bacteria</taxon>
        <taxon>Pseudomonadati</taxon>
        <taxon>Pseudomonadota</taxon>
        <taxon>Alphaproteobacteria</taxon>
        <taxon>Hyphomicrobiales</taxon>
        <taxon>Methylobacteriaceae</taxon>
        <taxon>Methylobacterium</taxon>
    </lineage>
</organism>
<gene>
    <name evidence="2" type="ORF">MPEAHAMD_2784</name>
</gene>
<name>A0AA37HBA2_9HYPH</name>
<protein>
    <recommendedName>
        <fullName evidence="1">GSCFA domain-containing protein</fullName>
    </recommendedName>
</protein>
<sequence length="171" mass="19718">MTNPYRGKPDFQFWRKSVALPAPTDVDPVVSTNIQIGHDTRIATAGSCFAQHIARTLVGQGFQYMIAESKPAFEFSQNENYGTFSARYGNIYTVRQLSQLFERAYSLYEPKEIAWLREDGRYIDPFRPQIQSRGFETIDQIIEDREAHLDAVRIMFEECDIFIFTLGLTEA</sequence>
<comment type="caution">
    <text evidence="2">The sequence shown here is derived from an EMBL/GenBank/DDBJ whole genome shotgun (WGS) entry which is preliminary data.</text>
</comment>
<dbReference type="Proteomes" id="UP001055286">
    <property type="component" value="Unassembled WGS sequence"/>
</dbReference>
<dbReference type="EMBL" id="BPQJ01000011">
    <property type="protein sequence ID" value="GJD62627.1"/>
    <property type="molecule type" value="Genomic_DNA"/>
</dbReference>
<dbReference type="InterPro" id="IPR014982">
    <property type="entry name" value="GSCFA"/>
</dbReference>
<dbReference type="Pfam" id="PF08885">
    <property type="entry name" value="GSCFA"/>
    <property type="match status" value="1"/>
</dbReference>
<evidence type="ECO:0000259" key="1">
    <source>
        <dbReference type="Pfam" id="PF08885"/>
    </source>
</evidence>
<evidence type="ECO:0000313" key="3">
    <source>
        <dbReference type="Proteomes" id="UP001055286"/>
    </source>
</evidence>
<feature type="domain" description="GSCFA" evidence="1">
    <location>
        <begin position="41"/>
        <end position="170"/>
    </location>
</feature>
<proteinExistence type="predicted"/>